<dbReference type="PANTHER" id="PTHR46470">
    <property type="entry name" value="N-ACYLNEURAMINATE-9-PHOSPHATASE"/>
    <property type="match status" value="1"/>
</dbReference>
<dbReference type="Gene3D" id="1.10.150.520">
    <property type="match status" value="1"/>
</dbReference>
<dbReference type="STRING" id="1441095.AM592_00525"/>
<dbReference type="EMBL" id="CP012600">
    <property type="protein sequence ID" value="ALC80250.1"/>
    <property type="molecule type" value="Genomic_DNA"/>
</dbReference>
<dbReference type="InterPro" id="IPR023214">
    <property type="entry name" value="HAD_sf"/>
</dbReference>
<dbReference type="PATRIC" id="fig|1441095.3.peg.117"/>
<dbReference type="Gene3D" id="3.40.50.1000">
    <property type="entry name" value="HAD superfamily/HAD-like"/>
    <property type="match status" value="1"/>
</dbReference>
<dbReference type="OrthoDB" id="9809962at2"/>
<comment type="cofactor">
    <cofactor evidence="1">
        <name>Mg(2+)</name>
        <dbReference type="ChEBI" id="CHEBI:18420"/>
    </cofactor>
</comment>
<evidence type="ECO:0000256" key="4">
    <source>
        <dbReference type="ARBA" id="ARBA00022842"/>
    </source>
</evidence>
<dbReference type="InterPro" id="IPR036412">
    <property type="entry name" value="HAD-like_sf"/>
</dbReference>
<keyword evidence="2" id="KW-0479">Metal-binding</keyword>
<keyword evidence="4" id="KW-0460">Magnesium</keyword>
<gene>
    <name evidence="5" type="ORF">AM592_00525</name>
</gene>
<dbReference type="AlphaFoldDB" id="A0A0M4FUQ2"/>
<dbReference type="PANTHER" id="PTHR46470:SF2">
    <property type="entry name" value="GLYCERALDEHYDE 3-PHOSPHATE PHOSPHATASE"/>
    <property type="match status" value="1"/>
</dbReference>
<keyword evidence="3" id="KW-0378">Hydrolase</keyword>
<organism evidence="5 6">
    <name type="scientific">Bacillus gobiensis</name>
    <dbReference type="NCBI Taxonomy" id="1441095"/>
    <lineage>
        <taxon>Bacteria</taxon>
        <taxon>Bacillati</taxon>
        <taxon>Bacillota</taxon>
        <taxon>Bacilli</taxon>
        <taxon>Bacillales</taxon>
        <taxon>Bacillaceae</taxon>
        <taxon>Bacillus</taxon>
    </lineage>
</organism>
<name>A0A0M4FUQ2_9BACI</name>
<reference evidence="6" key="1">
    <citation type="submission" date="2015-08" db="EMBL/GenBank/DDBJ databases">
        <title>Genome sequencing project for genomic taxonomy and phylogenomics of Bacillus-like bacteria.</title>
        <authorList>
            <person name="Liu B."/>
            <person name="Wang J."/>
            <person name="Zhu Y."/>
            <person name="Liu G."/>
            <person name="Chen Q."/>
            <person name="Chen Z."/>
            <person name="Lan J."/>
            <person name="Che J."/>
            <person name="Ge C."/>
            <person name="Shi H."/>
            <person name="Pan Z."/>
            <person name="Liu X."/>
        </authorList>
    </citation>
    <scope>NUCLEOTIDE SEQUENCE [LARGE SCALE GENOMIC DNA]</scope>
    <source>
        <strain evidence="6">FJAT-4402</strain>
    </source>
</reference>
<proteinExistence type="predicted"/>
<dbReference type="RefSeq" id="WP_053601973.1">
    <property type="nucleotide sequence ID" value="NZ_CP012600.1"/>
</dbReference>
<protein>
    <submittedName>
        <fullName evidence="5">L-2-haloalkanoic acid dehalogenase</fullName>
    </submittedName>
</protein>
<keyword evidence="6" id="KW-1185">Reference proteome</keyword>
<dbReference type="Pfam" id="PF13419">
    <property type="entry name" value="HAD_2"/>
    <property type="match status" value="1"/>
</dbReference>
<evidence type="ECO:0000313" key="5">
    <source>
        <dbReference type="EMBL" id="ALC80250.1"/>
    </source>
</evidence>
<dbReference type="Proteomes" id="UP000067625">
    <property type="component" value="Chromosome"/>
</dbReference>
<dbReference type="SFLD" id="SFLDG01129">
    <property type="entry name" value="C1.5:_HAD__Beta-PGM__Phosphata"/>
    <property type="match status" value="1"/>
</dbReference>
<evidence type="ECO:0000256" key="1">
    <source>
        <dbReference type="ARBA" id="ARBA00001946"/>
    </source>
</evidence>
<dbReference type="GO" id="GO:0044281">
    <property type="term" value="P:small molecule metabolic process"/>
    <property type="evidence" value="ECO:0007669"/>
    <property type="project" value="UniProtKB-ARBA"/>
</dbReference>
<dbReference type="SFLD" id="SFLDS00003">
    <property type="entry name" value="Haloacid_Dehalogenase"/>
    <property type="match status" value="1"/>
</dbReference>
<dbReference type="InterPro" id="IPR051400">
    <property type="entry name" value="HAD-like_hydrolase"/>
</dbReference>
<evidence type="ECO:0000256" key="3">
    <source>
        <dbReference type="ARBA" id="ARBA00022801"/>
    </source>
</evidence>
<dbReference type="GO" id="GO:0046872">
    <property type="term" value="F:metal ion binding"/>
    <property type="evidence" value="ECO:0007669"/>
    <property type="project" value="UniProtKB-KW"/>
</dbReference>
<dbReference type="NCBIfam" id="TIGR01509">
    <property type="entry name" value="HAD-SF-IA-v3"/>
    <property type="match status" value="1"/>
</dbReference>
<dbReference type="NCBIfam" id="TIGR01549">
    <property type="entry name" value="HAD-SF-IA-v1"/>
    <property type="match status" value="1"/>
</dbReference>
<evidence type="ECO:0000256" key="2">
    <source>
        <dbReference type="ARBA" id="ARBA00022723"/>
    </source>
</evidence>
<dbReference type="InterPro" id="IPR006549">
    <property type="entry name" value="HAD-SF_hydro_IIIA"/>
</dbReference>
<sequence length="224" mass="25651">MIKAVLFDLDGTLLDRDESVKLVIADQYSRHHHVLSHIPKDTYTTRFIELDAHGYVWKDKVYQQLVQEFQIEKMTWEGFLEDYLTHFKHSCVPFPNLIQMLKTLKSESLQLGMITNGKGQFQMDNIVALGIKDYFDTILISEWEGIKKPDAKIFRRALEQLEVSPEESVFVGDHPENDVNAAKRAGMQCIWKKDSSWSGANADAVIEDLIELPLLVKAAEGGKR</sequence>
<dbReference type="InterPro" id="IPR006439">
    <property type="entry name" value="HAD-SF_hydro_IA"/>
</dbReference>
<dbReference type="GO" id="GO:0016791">
    <property type="term" value="F:phosphatase activity"/>
    <property type="evidence" value="ECO:0007669"/>
    <property type="project" value="TreeGrafter"/>
</dbReference>
<dbReference type="InterPro" id="IPR041492">
    <property type="entry name" value="HAD_2"/>
</dbReference>
<accession>A0A0M4FUQ2</accession>
<dbReference type="NCBIfam" id="TIGR01662">
    <property type="entry name" value="HAD-SF-IIIA"/>
    <property type="match status" value="1"/>
</dbReference>
<evidence type="ECO:0000313" key="6">
    <source>
        <dbReference type="Proteomes" id="UP000067625"/>
    </source>
</evidence>
<dbReference type="SUPFAM" id="SSF56784">
    <property type="entry name" value="HAD-like"/>
    <property type="match status" value="1"/>
</dbReference>
<dbReference type="PRINTS" id="PR00413">
    <property type="entry name" value="HADHALOGNASE"/>
</dbReference>
<reference evidence="5 6" key="2">
    <citation type="journal article" date="2016" name="Int. J. Syst. Evol. Microbiol.">
        <title>Bacillus gobiensis sp. nov., isolated from a soil sample.</title>
        <authorList>
            <person name="Liu B."/>
            <person name="Liu G.H."/>
            <person name="Cetin S."/>
            <person name="Schumann P."/>
            <person name="Pan Z.Z."/>
            <person name="Chen Q.Q."/>
        </authorList>
    </citation>
    <scope>NUCLEOTIDE SEQUENCE [LARGE SCALE GENOMIC DNA]</scope>
    <source>
        <strain evidence="5 6">FJAT-4402</strain>
    </source>
</reference>